<dbReference type="KEGG" id="sre:PTSG_03606"/>
<organism evidence="3">
    <name type="scientific">Salpingoeca rosetta (strain ATCC 50818 / BSB-021)</name>
    <dbReference type="NCBI Taxonomy" id="946362"/>
    <lineage>
        <taxon>Eukaryota</taxon>
        <taxon>Choanoflagellata</taxon>
        <taxon>Craspedida</taxon>
        <taxon>Salpingoecidae</taxon>
        <taxon>Salpingoeca</taxon>
    </lineage>
</organism>
<evidence type="ECO:0000313" key="3">
    <source>
        <dbReference type="Proteomes" id="UP000007799"/>
    </source>
</evidence>
<dbReference type="AlphaFoldDB" id="F2U629"/>
<dbReference type="InterPro" id="IPR054720">
    <property type="entry name" value="HpiC1"/>
</dbReference>
<dbReference type="EMBL" id="GL832962">
    <property type="protein sequence ID" value="EGD82970.1"/>
    <property type="molecule type" value="Genomic_DNA"/>
</dbReference>
<dbReference type="GeneID" id="16075916"/>
<dbReference type="RefSeq" id="XP_004995334.1">
    <property type="nucleotide sequence ID" value="XM_004995277.1"/>
</dbReference>
<dbReference type="Pfam" id="PF22825">
    <property type="entry name" value="HpiC1-like"/>
    <property type="match status" value="1"/>
</dbReference>
<dbReference type="InParanoid" id="F2U629"/>
<dbReference type="Proteomes" id="UP000007799">
    <property type="component" value="Unassembled WGS sequence"/>
</dbReference>
<dbReference type="Gene3D" id="2.60.120.260">
    <property type="entry name" value="Galactose-binding domain-like"/>
    <property type="match status" value="1"/>
</dbReference>
<keyword evidence="1" id="KW-0732">Signal</keyword>
<proteinExistence type="predicted"/>
<name>F2U629_SALR5</name>
<protein>
    <submittedName>
        <fullName evidence="2">Uncharacterized protein</fullName>
    </submittedName>
</protein>
<feature type="chain" id="PRO_5012519727" evidence="1">
    <location>
        <begin position="16"/>
        <end position="334"/>
    </location>
</feature>
<accession>F2U629</accession>
<gene>
    <name evidence="2" type="ORF">PTSG_03606</name>
</gene>
<evidence type="ECO:0000313" key="2">
    <source>
        <dbReference type="EMBL" id="EGD82970.1"/>
    </source>
</evidence>
<reference evidence="2" key="1">
    <citation type="submission" date="2009-08" db="EMBL/GenBank/DDBJ databases">
        <title>Annotation of Salpingoeca rosetta.</title>
        <authorList>
            <consortium name="The Broad Institute Genome Sequencing Platform"/>
            <person name="Russ C."/>
            <person name="Cuomo C."/>
            <person name="Burger G."/>
            <person name="Gray M.W."/>
            <person name="Holland P.W.H."/>
            <person name="King N."/>
            <person name="Lang F.B.F."/>
            <person name="Roger A.J."/>
            <person name="Ruiz-Trillo I."/>
            <person name="Young S.K."/>
            <person name="Zeng Q."/>
            <person name="Gargeya S."/>
            <person name="Alvarado L."/>
            <person name="Berlin A."/>
            <person name="Chapman S.B."/>
            <person name="Chen Z."/>
            <person name="Freedman E."/>
            <person name="Gellesch M."/>
            <person name="Goldberg J."/>
            <person name="Griggs A."/>
            <person name="Gujja S."/>
            <person name="Heilman E."/>
            <person name="Heiman D."/>
            <person name="Howarth C."/>
            <person name="Mehta T."/>
            <person name="Neiman D."/>
            <person name="Pearson M."/>
            <person name="Roberts A."/>
            <person name="Saif S."/>
            <person name="Shea T."/>
            <person name="Shenoy N."/>
            <person name="Sisk P."/>
            <person name="Stolte C."/>
            <person name="Sykes S."/>
            <person name="White J."/>
            <person name="Yandava C."/>
            <person name="Haas B."/>
            <person name="Nusbaum C."/>
            <person name="Birren B."/>
        </authorList>
    </citation>
    <scope>NUCLEOTIDE SEQUENCE [LARGE SCALE GENOMIC DNA]</scope>
    <source>
        <strain evidence="2">ATCC 50818</strain>
    </source>
</reference>
<keyword evidence="3" id="KW-1185">Reference proteome</keyword>
<feature type="signal peptide" evidence="1">
    <location>
        <begin position="1"/>
        <end position="15"/>
    </location>
</feature>
<evidence type="ECO:0000256" key="1">
    <source>
        <dbReference type="SAM" id="SignalP"/>
    </source>
</evidence>
<sequence length="334" mass="35362">MVLLLLLLPQQRALAASVALLNPSFEEDALSDGATSNTVTGWSVTDAGVLNPLSQDLPQVPDGSNVLVVQQQGEAALAVVQTIDQGDTISVTVQATARTMVAGALPASVTIAHPSTGATLASSDITEGDVMAGTFSTFTVSYEAMEALSGFQIVLACNSQADGSQLAFDDVQANVTAPALSCDLTIPTSTDIGGDCYATFADETACTEWADGLVQYADSQGRFISASCPNTGFPSFRVHVSQGCNDLPGITSNLPCGNGMPDCQSNTFLILADYEDCDCFWEALTREICHAMPETTACGLHYNNHDYDPADNDNDHHNAANYNHNYNNHNFHHR</sequence>